<keyword evidence="2" id="KW-1133">Transmembrane helix</keyword>
<dbReference type="AlphaFoldDB" id="A0A401YY66"/>
<gene>
    <name evidence="3" type="ORF">EHYA_07279</name>
</gene>
<keyword evidence="4" id="KW-1185">Reference proteome</keyword>
<dbReference type="Proteomes" id="UP000286931">
    <property type="component" value="Unassembled WGS sequence"/>
</dbReference>
<reference evidence="3 4" key="1">
    <citation type="submission" date="2018-12" db="EMBL/GenBank/DDBJ databases">
        <title>Draft genome sequence of Embleya hyalina NBRC 13850T.</title>
        <authorList>
            <person name="Komaki H."/>
            <person name="Hosoyama A."/>
            <person name="Kimura A."/>
            <person name="Ichikawa N."/>
            <person name="Tamura T."/>
        </authorList>
    </citation>
    <scope>NUCLEOTIDE SEQUENCE [LARGE SCALE GENOMIC DNA]</scope>
    <source>
        <strain evidence="3 4">NBRC 13850</strain>
    </source>
</reference>
<feature type="compositionally biased region" description="Pro residues" evidence="1">
    <location>
        <begin position="158"/>
        <end position="172"/>
    </location>
</feature>
<feature type="transmembrane region" description="Helical" evidence="2">
    <location>
        <begin position="54"/>
        <end position="74"/>
    </location>
</feature>
<name>A0A401YY66_9ACTN</name>
<organism evidence="3 4">
    <name type="scientific">Embleya hyalina</name>
    <dbReference type="NCBI Taxonomy" id="516124"/>
    <lineage>
        <taxon>Bacteria</taxon>
        <taxon>Bacillati</taxon>
        <taxon>Actinomycetota</taxon>
        <taxon>Actinomycetes</taxon>
        <taxon>Kitasatosporales</taxon>
        <taxon>Streptomycetaceae</taxon>
        <taxon>Embleya</taxon>
    </lineage>
</organism>
<feature type="region of interest" description="Disordered" evidence="1">
    <location>
        <begin position="148"/>
        <end position="226"/>
    </location>
</feature>
<feature type="compositionally biased region" description="Pro residues" evidence="1">
    <location>
        <begin position="180"/>
        <end position="196"/>
    </location>
</feature>
<keyword evidence="2" id="KW-0812">Transmembrane</keyword>
<feature type="transmembrane region" description="Helical" evidence="2">
    <location>
        <begin position="99"/>
        <end position="117"/>
    </location>
</feature>
<dbReference type="EMBL" id="BIFH01000033">
    <property type="protein sequence ID" value="GCD99557.1"/>
    <property type="molecule type" value="Genomic_DNA"/>
</dbReference>
<keyword evidence="2" id="KW-0472">Membrane</keyword>
<evidence type="ECO:0000256" key="1">
    <source>
        <dbReference type="SAM" id="MobiDB-lite"/>
    </source>
</evidence>
<accession>A0A401YY66</accession>
<evidence type="ECO:0000313" key="4">
    <source>
        <dbReference type="Proteomes" id="UP000286931"/>
    </source>
</evidence>
<evidence type="ECO:0000256" key="2">
    <source>
        <dbReference type="SAM" id="Phobius"/>
    </source>
</evidence>
<comment type="caution">
    <text evidence="3">The sequence shown here is derived from an EMBL/GenBank/DDBJ whole genome shotgun (WGS) entry which is preliminary data.</text>
</comment>
<feature type="transmembrane region" description="Helical" evidence="2">
    <location>
        <begin position="20"/>
        <end position="42"/>
    </location>
</feature>
<evidence type="ECO:0000313" key="3">
    <source>
        <dbReference type="EMBL" id="GCD99557.1"/>
    </source>
</evidence>
<protein>
    <submittedName>
        <fullName evidence="3">Uncharacterized protein</fullName>
    </submittedName>
</protein>
<proteinExistence type="predicted"/>
<dbReference type="RefSeq" id="WP_126641341.1">
    <property type="nucleotide sequence ID" value="NZ_BIFH01000033.1"/>
</dbReference>
<dbReference type="OrthoDB" id="4350537at2"/>
<sequence>MEGPSRDPVPGRRGTAGHWVGLIGIAVVAFASIGMLGWIAPLVAGVRTRRRWDWVVLTLSVVFLVLAFVCLIVGSETEDEKAAREAVGGPAPQTILDDVGAIMLLVLMVAMPVWWCVRSARWARAMRGQLPPPQAGYAPWAGAHAGMGLPPQSSARPLPRPVVPGYPHPGPAVRPHIAPSAPPPVAPPAAGPPPAVDDPAARARARLQGLSERLREQDGGNPGGPR</sequence>